<evidence type="ECO:0000256" key="1">
    <source>
        <dbReference type="ARBA" id="ARBA00004496"/>
    </source>
</evidence>
<accession>A0A9D1SBM3</accession>
<reference evidence="4" key="1">
    <citation type="submission" date="2020-10" db="EMBL/GenBank/DDBJ databases">
        <authorList>
            <person name="Gilroy R."/>
        </authorList>
    </citation>
    <scope>NUCLEOTIDE SEQUENCE</scope>
    <source>
        <strain evidence="4">ChiW3-316</strain>
    </source>
</reference>
<evidence type="ECO:0000259" key="3">
    <source>
        <dbReference type="PROSITE" id="PS51094"/>
    </source>
</evidence>
<organism evidence="4 5">
    <name type="scientific">Candidatus Scatocola faecipullorum</name>
    <dbReference type="NCBI Taxonomy" id="2840917"/>
    <lineage>
        <taxon>Bacteria</taxon>
        <taxon>Pseudomonadati</taxon>
        <taxon>Pseudomonadota</taxon>
        <taxon>Alphaproteobacteria</taxon>
        <taxon>Rhodospirillales</taxon>
        <taxon>Rhodospirillaceae</taxon>
        <taxon>Rhodospirillaceae incertae sedis</taxon>
        <taxon>Candidatus Scatocola</taxon>
    </lineage>
</organism>
<dbReference type="SUPFAM" id="SSF55804">
    <property type="entry name" value="Phoshotransferase/anion transport protein"/>
    <property type="match status" value="1"/>
</dbReference>
<keyword evidence="2" id="KW-0808">Transferase</keyword>
<dbReference type="GO" id="GO:0030295">
    <property type="term" value="F:protein kinase activator activity"/>
    <property type="evidence" value="ECO:0007669"/>
    <property type="project" value="TreeGrafter"/>
</dbReference>
<dbReference type="Gene3D" id="3.40.930.10">
    <property type="entry name" value="Mannitol-specific EII, Chain A"/>
    <property type="match status" value="1"/>
</dbReference>
<comment type="subcellular location">
    <subcellularLocation>
        <location evidence="1">Cytoplasm</location>
    </subcellularLocation>
</comment>
<comment type="caution">
    <text evidence="4">The sequence shown here is derived from an EMBL/GenBank/DDBJ whole genome shotgun (WGS) entry which is preliminary data.</text>
</comment>
<proteinExistence type="predicted"/>
<dbReference type="PANTHER" id="PTHR47738:SF1">
    <property type="entry name" value="NITROGEN REGULATORY PROTEIN"/>
    <property type="match status" value="1"/>
</dbReference>
<dbReference type="NCBIfam" id="TIGR01419">
    <property type="entry name" value="nitro_reg_IIA"/>
    <property type="match status" value="1"/>
</dbReference>
<evidence type="ECO:0000313" key="5">
    <source>
        <dbReference type="Proteomes" id="UP000824107"/>
    </source>
</evidence>
<protein>
    <submittedName>
        <fullName evidence="4">PTS IIA-like nitrogen regulatory protein PtsN</fullName>
    </submittedName>
</protein>
<dbReference type="Pfam" id="PF00359">
    <property type="entry name" value="PTS_EIIA_2"/>
    <property type="match status" value="1"/>
</dbReference>
<dbReference type="InterPro" id="IPR016152">
    <property type="entry name" value="PTrfase/Anion_transptr"/>
</dbReference>
<dbReference type="FunFam" id="3.40.930.10:FF:000009">
    <property type="entry name" value="PTS system, fructose specific IIABC component"/>
    <property type="match status" value="1"/>
</dbReference>
<dbReference type="PROSITE" id="PS51094">
    <property type="entry name" value="PTS_EIIA_TYPE_2"/>
    <property type="match status" value="1"/>
</dbReference>
<evidence type="ECO:0000256" key="2">
    <source>
        <dbReference type="ARBA" id="ARBA00022679"/>
    </source>
</evidence>
<dbReference type="InterPro" id="IPR051541">
    <property type="entry name" value="PTS_SugarTrans_NitroReg"/>
</dbReference>
<dbReference type="PANTHER" id="PTHR47738">
    <property type="entry name" value="PTS SYSTEM FRUCTOSE-LIKE EIIA COMPONENT-RELATED"/>
    <property type="match status" value="1"/>
</dbReference>
<gene>
    <name evidence="4" type="primary">ptsN</name>
    <name evidence="4" type="ORF">IAD20_06090</name>
</gene>
<evidence type="ECO:0000313" key="4">
    <source>
        <dbReference type="EMBL" id="HIU53633.1"/>
    </source>
</evidence>
<dbReference type="InterPro" id="IPR002178">
    <property type="entry name" value="PTS_EIIA_type-2_dom"/>
</dbReference>
<reference evidence="4" key="2">
    <citation type="journal article" date="2021" name="PeerJ">
        <title>Extensive microbial diversity within the chicken gut microbiome revealed by metagenomics and culture.</title>
        <authorList>
            <person name="Gilroy R."/>
            <person name="Ravi A."/>
            <person name="Getino M."/>
            <person name="Pursley I."/>
            <person name="Horton D.L."/>
            <person name="Alikhan N.F."/>
            <person name="Baker D."/>
            <person name="Gharbi K."/>
            <person name="Hall N."/>
            <person name="Watson M."/>
            <person name="Adriaenssens E.M."/>
            <person name="Foster-Nyarko E."/>
            <person name="Jarju S."/>
            <person name="Secka A."/>
            <person name="Antonio M."/>
            <person name="Oren A."/>
            <person name="Chaudhuri R.R."/>
            <person name="La Ragione R."/>
            <person name="Hildebrand F."/>
            <person name="Pallen M.J."/>
        </authorList>
    </citation>
    <scope>NUCLEOTIDE SEQUENCE</scope>
    <source>
        <strain evidence="4">ChiW3-316</strain>
    </source>
</reference>
<dbReference type="EMBL" id="DVNC01000038">
    <property type="protein sequence ID" value="HIU53633.1"/>
    <property type="molecule type" value="Genomic_DNA"/>
</dbReference>
<dbReference type="GO" id="GO:0008982">
    <property type="term" value="F:protein-N(PI)-phosphohistidine-sugar phosphotransferase activity"/>
    <property type="evidence" value="ECO:0007669"/>
    <property type="project" value="InterPro"/>
</dbReference>
<dbReference type="CDD" id="cd00211">
    <property type="entry name" value="PTS_IIA_fru"/>
    <property type="match status" value="1"/>
</dbReference>
<dbReference type="GO" id="GO:0009401">
    <property type="term" value="P:phosphoenolpyruvate-dependent sugar phosphotransferase system"/>
    <property type="evidence" value="ECO:0007669"/>
    <property type="project" value="InterPro"/>
</dbReference>
<dbReference type="GO" id="GO:0005737">
    <property type="term" value="C:cytoplasm"/>
    <property type="evidence" value="ECO:0007669"/>
    <property type="project" value="UniProtKB-SubCell"/>
</dbReference>
<name>A0A9D1SBM3_9PROT</name>
<feature type="domain" description="PTS EIIA type-2" evidence="3">
    <location>
        <begin position="5"/>
        <end position="147"/>
    </location>
</feature>
<sequence length="147" mass="15967">MKISEIMSVNSIVLSLKANNKRQLLQALAEKAAEITGISERTIFDTILERENLGSTGFGGGTALPHGRLAELNKVYGFFARLHAPLDFDAIDDKPVDLVFLLLSPESNGADHLTALAQISRILKDEATCTKLRAAASDEEIYALLNN</sequence>
<dbReference type="AlphaFoldDB" id="A0A9D1SBM3"/>
<dbReference type="InterPro" id="IPR006320">
    <property type="entry name" value="PTS_Nitro_regul"/>
</dbReference>
<dbReference type="Proteomes" id="UP000824107">
    <property type="component" value="Unassembled WGS sequence"/>
</dbReference>